<feature type="compositionally biased region" description="Polar residues" evidence="1">
    <location>
        <begin position="149"/>
        <end position="162"/>
    </location>
</feature>
<feature type="domain" description="Dit-like phage tail protein N-terminal" evidence="2">
    <location>
        <begin position="36"/>
        <end position="142"/>
    </location>
</feature>
<gene>
    <name evidence="3" type="ordered locus">BAV1330</name>
</gene>
<dbReference type="EMBL" id="AM167904">
    <property type="protein sequence ID" value="CAJ48937.1"/>
    <property type="molecule type" value="Genomic_DNA"/>
</dbReference>
<accession>Q2L2V2</accession>
<dbReference type="InterPro" id="IPR048494">
    <property type="entry name" value="Dit-like_N"/>
</dbReference>
<dbReference type="AlphaFoldDB" id="Q2L2V2"/>
<dbReference type="Proteomes" id="UP000001977">
    <property type="component" value="Chromosome"/>
</dbReference>
<proteinExistence type="predicted"/>
<dbReference type="eggNOG" id="ENOG50301G1">
    <property type="taxonomic scope" value="Bacteria"/>
</dbReference>
<protein>
    <submittedName>
        <fullName evidence="3">Phage protein</fullName>
    </submittedName>
</protein>
<sequence>MIRLYDSLSTSTQERVSVLDANTLEVLFQAASPMRVSVKESKRATKFAVEDGTERSDHVVRELIEVQIDFVLTADVRNAFQSLRQAHEQNKLVSVQTKVRLYENLLITDIPHDETPELGMAIAVPVRLQEFLQVKPEYGTLPPEKVAKKNQSSTVQRGQQTGSEREESSILGRGARGARKWFS</sequence>
<dbReference type="Pfam" id="PF21821">
    <property type="entry name" value="Dit_like"/>
    <property type="match status" value="1"/>
</dbReference>
<organism evidence="3 4">
    <name type="scientific">Bordetella avium (strain 197N)</name>
    <dbReference type="NCBI Taxonomy" id="360910"/>
    <lineage>
        <taxon>Bacteria</taxon>
        <taxon>Pseudomonadati</taxon>
        <taxon>Pseudomonadota</taxon>
        <taxon>Betaproteobacteria</taxon>
        <taxon>Burkholderiales</taxon>
        <taxon>Alcaligenaceae</taxon>
        <taxon>Bordetella</taxon>
    </lineage>
</organism>
<keyword evidence="4" id="KW-1185">Reference proteome</keyword>
<dbReference type="KEGG" id="bav:BAV1330"/>
<dbReference type="STRING" id="360910.BAV1330"/>
<evidence type="ECO:0000256" key="1">
    <source>
        <dbReference type="SAM" id="MobiDB-lite"/>
    </source>
</evidence>
<name>Q2L2V2_BORA1</name>
<evidence type="ECO:0000313" key="3">
    <source>
        <dbReference type="EMBL" id="CAJ48937.1"/>
    </source>
</evidence>
<dbReference type="HOGENOM" id="CLU_128035_0_0_4"/>
<feature type="region of interest" description="Disordered" evidence="1">
    <location>
        <begin position="142"/>
        <end position="183"/>
    </location>
</feature>
<evidence type="ECO:0000313" key="4">
    <source>
        <dbReference type="Proteomes" id="UP000001977"/>
    </source>
</evidence>
<evidence type="ECO:0000259" key="2">
    <source>
        <dbReference type="Pfam" id="PF21821"/>
    </source>
</evidence>
<reference evidence="3 4" key="1">
    <citation type="journal article" date="2006" name="J. Bacteriol.">
        <title>Comparison of the genome sequence of the poultry pathogen Bordetella avium with those of B. bronchiseptica, B. pertussis, and B. parapertussis reveals extensive diversity in surface structures associated with host interaction.</title>
        <authorList>
            <person name="Sebaihia M."/>
            <person name="Preston A."/>
            <person name="Maskell D.J."/>
            <person name="Kuzmiak H."/>
            <person name="Connell T.D."/>
            <person name="King N.D."/>
            <person name="Orndorff P.E."/>
            <person name="Miyamoto D.M."/>
            <person name="Thomson N.R."/>
            <person name="Harris D."/>
            <person name="Goble A."/>
            <person name="Lord A."/>
            <person name="Murphy L."/>
            <person name="Quail M.A."/>
            <person name="Rutter S."/>
            <person name="Squares R."/>
            <person name="Squares S."/>
            <person name="Woodward J."/>
            <person name="Parkhill J."/>
            <person name="Temple L.M."/>
        </authorList>
    </citation>
    <scope>NUCLEOTIDE SEQUENCE [LARGE SCALE GENOMIC DNA]</scope>
    <source>
        <strain evidence="3 4">197N</strain>
    </source>
</reference>